<evidence type="ECO:0000313" key="4">
    <source>
        <dbReference type="EMBL" id="MFC6791696.1"/>
    </source>
</evidence>
<dbReference type="InterPro" id="IPR042189">
    <property type="entry name" value="RNA_pol_sigma_70_r1_1_sf"/>
</dbReference>
<dbReference type="Pfam" id="PF03979">
    <property type="entry name" value="Sigma70_r1_1"/>
    <property type="match status" value="1"/>
</dbReference>
<protein>
    <submittedName>
        <fullName evidence="4">RNA polymerase sigma factor region1.1 domain-containing protein</fullName>
    </submittedName>
</protein>
<keyword evidence="2" id="KW-1133">Transmembrane helix</keyword>
<dbReference type="Proteomes" id="UP001596292">
    <property type="component" value="Unassembled WGS sequence"/>
</dbReference>
<dbReference type="InterPro" id="IPR007127">
    <property type="entry name" value="RNA_pol_sigma_70_r1_1"/>
</dbReference>
<feature type="compositionally biased region" description="Low complexity" evidence="1">
    <location>
        <begin position="98"/>
        <end position="109"/>
    </location>
</feature>
<evidence type="ECO:0000256" key="2">
    <source>
        <dbReference type="SAM" id="Phobius"/>
    </source>
</evidence>
<feature type="region of interest" description="Disordered" evidence="1">
    <location>
        <begin position="58"/>
        <end position="110"/>
    </location>
</feature>
<proteinExistence type="predicted"/>
<feature type="transmembrane region" description="Helical" evidence="2">
    <location>
        <begin position="120"/>
        <end position="138"/>
    </location>
</feature>
<sequence>MTGTIDRATLDRLIALGRVRGELTASELQAALPVDALDVDALVLVMLELEEAGISVEPDAFGPRAETGPLPRLTLPLPDPGVPQTTATAASEARLRETAPPAAPAQAKAGEAEGDDVTRVVLLAGLAVVLILGLVLVFV</sequence>
<organism evidence="4 5">
    <name type="scientific">Methylobacterium komagatae</name>
    <dbReference type="NCBI Taxonomy" id="374425"/>
    <lineage>
        <taxon>Bacteria</taxon>
        <taxon>Pseudomonadati</taxon>
        <taxon>Pseudomonadota</taxon>
        <taxon>Alphaproteobacteria</taxon>
        <taxon>Hyphomicrobiales</taxon>
        <taxon>Methylobacteriaceae</taxon>
        <taxon>Methylobacterium</taxon>
    </lineage>
</organism>
<keyword evidence="2" id="KW-0472">Membrane</keyword>
<reference evidence="5" key="1">
    <citation type="journal article" date="2019" name="Int. J. Syst. Evol. Microbiol.">
        <title>The Global Catalogue of Microorganisms (GCM) 10K type strain sequencing project: providing services to taxonomists for standard genome sequencing and annotation.</title>
        <authorList>
            <consortium name="The Broad Institute Genomics Platform"/>
            <consortium name="The Broad Institute Genome Sequencing Center for Infectious Disease"/>
            <person name="Wu L."/>
            <person name="Ma J."/>
        </authorList>
    </citation>
    <scope>NUCLEOTIDE SEQUENCE [LARGE SCALE GENOMIC DNA]</scope>
    <source>
        <strain evidence="5">CCUG 48316</strain>
    </source>
</reference>
<keyword evidence="5" id="KW-1185">Reference proteome</keyword>
<name>A0ABW2BQT3_9HYPH</name>
<comment type="caution">
    <text evidence="4">The sequence shown here is derived from an EMBL/GenBank/DDBJ whole genome shotgun (WGS) entry which is preliminary data.</text>
</comment>
<evidence type="ECO:0000256" key="1">
    <source>
        <dbReference type="SAM" id="MobiDB-lite"/>
    </source>
</evidence>
<evidence type="ECO:0000313" key="5">
    <source>
        <dbReference type="Proteomes" id="UP001596292"/>
    </source>
</evidence>
<feature type="domain" description="RNA polymerase sigma factor 70 region 1.1" evidence="3">
    <location>
        <begin position="7"/>
        <end position="58"/>
    </location>
</feature>
<dbReference type="Gene3D" id="1.10.220.120">
    <property type="entry name" value="Sigma-70 factor, region 1.1"/>
    <property type="match status" value="1"/>
</dbReference>
<evidence type="ECO:0000259" key="3">
    <source>
        <dbReference type="Pfam" id="PF03979"/>
    </source>
</evidence>
<keyword evidence="2" id="KW-0812">Transmembrane</keyword>
<dbReference type="RefSeq" id="WP_378972835.1">
    <property type="nucleotide sequence ID" value="NZ_JBHSWN010000001.1"/>
</dbReference>
<dbReference type="EMBL" id="JBHSWN010000001">
    <property type="protein sequence ID" value="MFC6791696.1"/>
    <property type="molecule type" value="Genomic_DNA"/>
</dbReference>
<gene>
    <name evidence="4" type="ORF">ACFQE0_20100</name>
</gene>
<accession>A0ABW2BQT3</accession>